<feature type="region of interest" description="Disordered" evidence="1">
    <location>
        <begin position="1"/>
        <end position="20"/>
    </location>
</feature>
<feature type="non-terminal residue" evidence="2">
    <location>
        <position position="1"/>
    </location>
</feature>
<dbReference type="AlphaFoldDB" id="A0A6J4LZ82"/>
<sequence>CRRPPRAASRAADAQRATAAQVIGRCRASATRRPRGVGRPAV</sequence>
<protein>
    <submittedName>
        <fullName evidence="2">Uncharacterized protein</fullName>
    </submittedName>
</protein>
<evidence type="ECO:0000313" key="2">
    <source>
        <dbReference type="EMBL" id="CAA9345422.1"/>
    </source>
</evidence>
<evidence type="ECO:0000256" key="1">
    <source>
        <dbReference type="SAM" id="MobiDB-lite"/>
    </source>
</evidence>
<organism evidence="2">
    <name type="scientific">uncultured Gemmatimonadaceae bacterium</name>
    <dbReference type="NCBI Taxonomy" id="246130"/>
    <lineage>
        <taxon>Bacteria</taxon>
        <taxon>Pseudomonadati</taxon>
        <taxon>Gemmatimonadota</taxon>
        <taxon>Gemmatimonadia</taxon>
        <taxon>Gemmatimonadales</taxon>
        <taxon>Gemmatimonadaceae</taxon>
        <taxon>environmental samples</taxon>
    </lineage>
</organism>
<name>A0A6J4LZ82_9BACT</name>
<gene>
    <name evidence="2" type="ORF">AVDCRST_MAG40-2613</name>
</gene>
<accession>A0A6J4LZ82</accession>
<proteinExistence type="predicted"/>
<dbReference type="EMBL" id="CADCTX010000737">
    <property type="protein sequence ID" value="CAA9345422.1"/>
    <property type="molecule type" value="Genomic_DNA"/>
</dbReference>
<feature type="non-terminal residue" evidence="2">
    <location>
        <position position="42"/>
    </location>
</feature>
<reference evidence="2" key="1">
    <citation type="submission" date="2020-02" db="EMBL/GenBank/DDBJ databases">
        <authorList>
            <person name="Meier V. D."/>
        </authorList>
    </citation>
    <scope>NUCLEOTIDE SEQUENCE</scope>
    <source>
        <strain evidence="2">AVDCRST_MAG40</strain>
    </source>
</reference>